<feature type="transmembrane region" description="Helical" evidence="5">
    <location>
        <begin position="186"/>
        <end position="207"/>
    </location>
</feature>
<dbReference type="InterPro" id="IPR020846">
    <property type="entry name" value="MFS_dom"/>
</dbReference>
<evidence type="ECO:0000256" key="1">
    <source>
        <dbReference type="ARBA" id="ARBA00004141"/>
    </source>
</evidence>
<dbReference type="CDD" id="cd17321">
    <property type="entry name" value="MFS_MMR_MDR_like"/>
    <property type="match status" value="1"/>
</dbReference>
<feature type="transmembrane region" description="Helical" evidence="5">
    <location>
        <begin position="93"/>
        <end position="118"/>
    </location>
</feature>
<dbReference type="SUPFAM" id="SSF103473">
    <property type="entry name" value="MFS general substrate transporter"/>
    <property type="match status" value="1"/>
</dbReference>
<evidence type="ECO:0000313" key="7">
    <source>
        <dbReference type="EMBL" id="XBS69873.1"/>
    </source>
</evidence>
<name>A0AAU7Q9V2_9GAMM</name>
<dbReference type="InterPro" id="IPR011701">
    <property type="entry name" value="MFS"/>
</dbReference>
<sequence>MVLLVLCTGMFMAILDVNIINIAVVRIQAEFDTTLVAMTWAVDSYNLALAGFMLSSGVLADRYGARRIWLWGVVFFTGASLGCAVSRSITQLILLRLLQGTGAALFIPASFALMPIIWPENTARQRAIGLFGGIVAVAAAAGPVLGGVMIDAFSWRSIFLINIPTGLFAILSACRQLPRAFGNRGGHYDFIGQSTGLLGLACLSYVLIELPAQGWHDVWIRLAALAAFLSAVIFSGGTVRPGAHDSAPVIP</sequence>
<dbReference type="PANTHER" id="PTHR42718">
    <property type="entry name" value="MAJOR FACILITATOR SUPERFAMILY MULTIDRUG TRANSPORTER MFSC"/>
    <property type="match status" value="1"/>
</dbReference>
<evidence type="ECO:0000256" key="3">
    <source>
        <dbReference type="ARBA" id="ARBA00022989"/>
    </source>
</evidence>
<gene>
    <name evidence="7" type="ORF">ABK905_00320</name>
</gene>
<dbReference type="Gene3D" id="1.20.1720.10">
    <property type="entry name" value="Multidrug resistance protein D"/>
    <property type="match status" value="1"/>
</dbReference>
<accession>A0AAU7Q9V2</accession>
<keyword evidence="4 5" id="KW-0472">Membrane</keyword>
<dbReference type="Pfam" id="PF07690">
    <property type="entry name" value="MFS_1"/>
    <property type="match status" value="1"/>
</dbReference>
<keyword evidence="3 5" id="KW-1133">Transmembrane helix</keyword>
<evidence type="ECO:0000256" key="5">
    <source>
        <dbReference type="SAM" id="Phobius"/>
    </source>
</evidence>
<protein>
    <submittedName>
        <fullName evidence="7">MFS transporter</fullName>
    </submittedName>
</protein>
<keyword evidence="2 5" id="KW-0812">Transmembrane</keyword>
<feature type="transmembrane region" description="Helical" evidence="5">
    <location>
        <begin position="68"/>
        <end position="87"/>
    </location>
</feature>
<evidence type="ECO:0000259" key="6">
    <source>
        <dbReference type="PROSITE" id="PS50850"/>
    </source>
</evidence>
<reference evidence="7" key="1">
    <citation type="submission" date="2024-06" db="EMBL/GenBank/DDBJ databases">
        <authorList>
            <person name="Coelho C."/>
            <person name="Bento M."/>
            <person name="Garcia E."/>
            <person name="Camelo A."/>
            <person name="Brandao I."/>
            <person name="Espirito Santo C."/>
            <person name="Trovao J."/>
            <person name="Verissimo A."/>
            <person name="Costa J."/>
            <person name="Tiago I."/>
        </authorList>
    </citation>
    <scope>NUCLEOTIDE SEQUENCE</scope>
    <source>
        <strain evidence="7">KWT182</strain>
    </source>
</reference>
<comment type="subcellular location">
    <subcellularLocation>
        <location evidence="1">Membrane</location>
        <topology evidence="1">Multi-pass membrane protein</topology>
    </subcellularLocation>
</comment>
<feature type="transmembrane region" description="Helical" evidence="5">
    <location>
        <begin position="219"/>
        <end position="239"/>
    </location>
</feature>
<dbReference type="PANTHER" id="PTHR42718:SF40">
    <property type="entry name" value="METHYLENOMYCIN A RESISTANCE PROTEIN"/>
    <property type="match status" value="1"/>
</dbReference>
<dbReference type="PROSITE" id="PS50850">
    <property type="entry name" value="MFS"/>
    <property type="match status" value="1"/>
</dbReference>
<evidence type="ECO:0000256" key="2">
    <source>
        <dbReference type="ARBA" id="ARBA00022692"/>
    </source>
</evidence>
<feature type="transmembrane region" description="Helical" evidence="5">
    <location>
        <begin position="130"/>
        <end position="150"/>
    </location>
</feature>
<organism evidence="7">
    <name type="scientific">Acerihabitans sp. KWT182</name>
    <dbReference type="NCBI Taxonomy" id="3157919"/>
    <lineage>
        <taxon>Bacteria</taxon>
        <taxon>Pseudomonadati</taxon>
        <taxon>Pseudomonadota</taxon>
        <taxon>Gammaproteobacteria</taxon>
        <taxon>Enterobacterales</taxon>
        <taxon>Pectobacteriaceae</taxon>
        <taxon>Acerihabitans</taxon>
    </lineage>
</organism>
<dbReference type="EMBL" id="CP157947">
    <property type="protein sequence ID" value="XBS69873.1"/>
    <property type="molecule type" value="Genomic_DNA"/>
</dbReference>
<feature type="transmembrane region" description="Helical" evidence="5">
    <location>
        <begin position="45"/>
        <end position="61"/>
    </location>
</feature>
<dbReference type="GO" id="GO:0022857">
    <property type="term" value="F:transmembrane transporter activity"/>
    <property type="evidence" value="ECO:0007669"/>
    <property type="project" value="InterPro"/>
</dbReference>
<dbReference type="PRINTS" id="PR01036">
    <property type="entry name" value="TCRTETB"/>
</dbReference>
<dbReference type="InterPro" id="IPR036259">
    <property type="entry name" value="MFS_trans_sf"/>
</dbReference>
<feature type="transmembrane region" description="Helical" evidence="5">
    <location>
        <begin position="156"/>
        <end position="174"/>
    </location>
</feature>
<evidence type="ECO:0000256" key="4">
    <source>
        <dbReference type="ARBA" id="ARBA00023136"/>
    </source>
</evidence>
<proteinExistence type="predicted"/>
<dbReference type="GO" id="GO:0016020">
    <property type="term" value="C:membrane"/>
    <property type="evidence" value="ECO:0007669"/>
    <property type="project" value="UniProtKB-SubCell"/>
</dbReference>
<dbReference type="AlphaFoldDB" id="A0AAU7Q9V2"/>
<feature type="domain" description="Major facilitator superfamily (MFS) profile" evidence="6">
    <location>
        <begin position="2"/>
        <end position="251"/>
    </location>
</feature>